<dbReference type="Proteomes" id="UP000003179">
    <property type="component" value="Unassembled WGS sequence"/>
</dbReference>
<dbReference type="EMBL" id="ADZU01000024">
    <property type="protein sequence ID" value="EFS92346.1"/>
    <property type="molecule type" value="Genomic_DNA"/>
</dbReference>
<proteinExistence type="predicted"/>
<sequence>MLADEGQMVSIGLRPEYRRAASRLTVRCDADSRSWILAVRVPASIFLLSGAMASRGVVNMSL</sequence>
<comment type="caution">
    <text evidence="1">The sequence shown here is derived from an EMBL/GenBank/DDBJ whole genome shotgun (WGS) entry which is preliminary data.</text>
</comment>
<protein>
    <submittedName>
        <fullName evidence="1">Uncharacterized protein</fullName>
    </submittedName>
</protein>
<keyword evidence="2" id="KW-1185">Reference proteome</keyword>
<evidence type="ECO:0000313" key="1">
    <source>
        <dbReference type="EMBL" id="EFS92346.1"/>
    </source>
</evidence>
<accession>A0ABP2K5X4</accession>
<reference evidence="1" key="1">
    <citation type="submission" date="2010-08" db="EMBL/GenBank/DDBJ databases">
        <authorList>
            <person name="Weinstock G."/>
            <person name="Sodergren E."/>
            <person name="Clifton S."/>
            <person name="Fulton L."/>
            <person name="Fulton B."/>
            <person name="Courtney L."/>
            <person name="Fronick C."/>
            <person name="Harrison M."/>
            <person name="Strong C."/>
            <person name="Farmer C."/>
            <person name="Delahaunty K."/>
            <person name="Markovic C."/>
            <person name="Hall O."/>
            <person name="Minx P."/>
            <person name="Tomlinson C."/>
            <person name="Mitreva M."/>
            <person name="Hou S."/>
            <person name="Chen J."/>
            <person name="Wollam A."/>
            <person name="Pepin K.H."/>
            <person name="Johnson M."/>
            <person name="Bhonagiri V."/>
            <person name="Zhang X."/>
            <person name="Suruliraj S."/>
            <person name="Warren W."/>
            <person name="Chinwalla A."/>
            <person name="Mardis E.R."/>
            <person name="Wilson R.K."/>
        </authorList>
    </citation>
    <scope>NUCLEOTIDE SEQUENCE [LARGE SCALE GENOMIC DNA]</scope>
    <source>
        <strain evidence="1">HL044PA1</strain>
    </source>
</reference>
<organism evidence="1 2">
    <name type="scientific">Cutibacterium modestum HL044PA1</name>
    <dbReference type="NCBI Taxonomy" id="765109"/>
    <lineage>
        <taxon>Bacteria</taxon>
        <taxon>Bacillati</taxon>
        <taxon>Actinomycetota</taxon>
        <taxon>Actinomycetes</taxon>
        <taxon>Propionibacteriales</taxon>
        <taxon>Propionibacteriaceae</taxon>
        <taxon>Cutibacterium</taxon>
        <taxon>Cutibacterium modestum</taxon>
    </lineage>
</organism>
<evidence type="ECO:0000313" key="2">
    <source>
        <dbReference type="Proteomes" id="UP000003179"/>
    </source>
</evidence>
<name>A0ABP2K5X4_9ACTN</name>
<gene>
    <name evidence="1" type="ORF">HMPREF9607_01431</name>
</gene>